<reference evidence="5" key="1">
    <citation type="submission" date="2014-09" db="EMBL/GenBank/DDBJ databases">
        <authorList>
            <person name="Magalhaes I.L.F."/>
            <person name="Oliveira U."/>
            <person name="Santos F.R."/>
            <person name="Vidigal T.H.D.A."/>
            <person name="Brescovit A.D."/>
            <person name="Santos A.J."/>
        </authorList>
    </citation>
    <scope>NUCLEOTIDE SEQUENCE</scope>
    <source>
        <tissue evidence="5">Shoot tissue taken approximately 20 cm above the soil surface</tissue>
    </source>
</reference>
<keyword evidence="3" id="KW-0809">Transit peptide</keyword>
<dbReference type="PROSITE" id="PS51375">
    <property type="entry name" value="PPR"/>
    <property type="match status" value="3"/>
</dbReference>
<dbReference type="Pfam" id="PF13041">
    <property type="entry name" value="PPR_2"/>
    <property type="match status" value="1"/>
</dbReference>
<sequence length="163" mass="18616">MTAKGCVPDCHTFNPMFKLVLVLGNVDAARKLYQQMRELQCKPNVVTYNCLLKLFSKEKSMDMVRRMKKDMDAEGVEPNVNTYAALIEAFCGRGNWKRAHAALKEMVEEKSFKPSKQVYDMVLALLRNAGQLKKHEELVELMADRGFIRRPANDALWNTLSAC</sequence>
<dbReference type="Gene3D" id="1.25.40.10">
    <property type="entry name" value="Tetratricopeptide repeat domain"/>
    <property type="match status" value="1"/>
</dbReference>
<dbReference type="InterPro" id="IPR011990">
    <property type="entry name" value="TPR-like_helical_dom_sf"/>
</dbReference>
<keyword evidence="2" id="KW-0677">Repeat</keyword>
<dbReference type="NCBIfam" id="TIGR00756">
    <property type="entry name" value="PPR"/>
    <property type="match status" value="3"/>
</dbReference>
<reference evidence="5" key="2">
    <citation type="journal article" date="2015" name="Data Brief">
        <title>Shoot transcriptome of the giant reed, Arundo donax.</title>
        <authorList>
            <person name="Barrero R.A."/>
            <person name="Guerrero F.D."/>
            <person name="Moolhuijzen P."/>
            <person name="Goolsby J.A."/>
            <person name="Tidwell J."/>
            <person name="Bellgard S.E."/>
            <person name="Bellgard M.I."/>
        </authorList>
    </citation>
    <scope>NUCLEOTIDE SEQUENCE</scope>
    <source>
        <tissue evidence="5">Shoot tissue taken approximately 20 cm above the soil surface</tissue>
    </source>
</reference>
<evidence type="ECO:0000256" key="1">
    <source>
        <dbReference type="ARBA" id="ARBA00007626"/>
    </source>
</evidence>
<feature type="repeat" description="PPR" evidence="4">
    <location>
        <begin position="79"/>
        <end position="114"/>
    </location>
</feature>
<feature type="repeat" description="PPR" evidence="4">
    <location>
        <begin position="44"/>
        <end position="78"/>
    </location>
</feature>
<organism evidence="5">
    <name type="scientific">Arundo donax</name>
    <name type="common">Giant reed</name>
    <name type="synonym">Donax arundinaceus</name>
    <dbReference type="NCBI Taxonomy" id="35708"/>
    <lineage>
        <taxon>Eukaryota</taxon>
        <taxon>Viridiplantae</taxon>
        <taxon>Streptophyta</taxon>
        <taxon>Embryophyta</taxon>
        <taxon>Tracheophyta</taxon>
        <taxon>Spermatophyta</taxon>
        <taxon>Magnoliopsida</taxon>
        <taxon>Liliopsida</taxon>
        <taxon>Poales</taxon>
        <taxon>Poaceae</taxon>
        <taxon>PACMAD clade</taxon>
        <taxon>Arundinoideae</taxon>
        <taxon>Arundineae</taxon>
        <taxon>Arundo</taxon>
    </lineage>
</organism>
<dbReference type="EMBL" id="GBRH01222762">
    <property type="protein sequence ID" value="JAD75133.1"/>
    <property type="molecule type" value="Transcribed_RNA"/>
</dbReference>
<dbReference type="PANTHER" id="PTHR47447:SF21">
    <property type="entry name" value="PENTACOTRIPEPTIDE-REPEAT REGION OF PRORP DOMAIN-CONTAINING PROTEIN"/>
    <property type="match status" value="1"/>
</dbReference>
<evidence type="ECO:0000256" key="3">
    <source>
        <dbReference type="ARBA" id="ARBA00022946"/>
    </source>
</evidence>
<evidence type="ECO:0000256" key="4">
    <source>
        <dbReference type="PROSITE-ProRule" id="PRU00708"/>
    </source>
</evidence>
<evidence type="ECO:0008006" key="6">
    <source>
        <dbReference type="Google" id="ProtNLM"/>
    </source>
</evidence>
<name>A0A0A9CL35_ARUDO</name>
<feature type="repeat" description="PPR" evidence="4">
    <location>
        <begin position="9"/>
        <end position="43"/>
    </location>
</feature>
<protein>
    <recommendedName>
        <fullName evidence="6">Pentacotripeptide-repeat region of PRORP domain-containing protein</fullName>
    </recommendedName>
</protein>
<dbReference type="AlphaFoldDB" id="A0A0A9CL35"/>
<dbReference type="PANTHER" id="PTHR47447">
    <property type="entry name" value="OS03G0856100 PROTEIN"/>
    <property type="match status" value="1"/>
</dbReference>
<dbReference type="Pfam" id="PF01535">
    <property type="entry name" value="PPR"/>
    <property type="match status" value="1"/>
</dbReference>
<evidence type="ECO:0000313" key="5">
    <source>
        <dbReference type="EMBL" id="JAD75133.1"/>
    </source>
</evidence>
<accession>A0A0A9CL35</accession>
<evidence type="ECO:0000256" key="2">
    <source>
        <dbReference type="ARBA" id="ARBA00022737"/>
    </source>
</evidence>
<proteinExistence type="inferred from homology"/>
<comment type="similarity">
    <text evidence="1">Belongs to the PPR family. P subfamily.</text>
</comment>
<dbReference type="InterPro" id="IPR002885">
    <property type="entry name" value="PPR_rpt"/>
</dbReference>